<dbReference type="Pfam" id="PF21175">
    <property type="entry name" value="RecR_C"/>
    <property type="match status" value="1"/>
</dbReference>
<evidence type="ECO:0000256" key="1">
    <source>
        <dbReference type="ARBA" id="ARBA00022723"/>
    </source>
</evidence>
<proteinExistence type="inferred from homology"/>
<name>A0A7C0VB39_UNCW3</name>
<evidence type="ECO:0000259" key="8">
    <source>
        <dbReference type="PROSITE" id="PS50880"/>
    </source>
</evidence>
<dbReference type="CDD" id="cd01025">
    <property type="entry name" value="TOPRIM_recR"/>
    <property type="match status" value="1"/>
</dbReference>
<dbReference type="InterPro" id="IPR023627">
    <property type="entry name" value="Rcmb_RecR"/>
</dbReference>
<dbReference type="GO" id="GO:0006310">
    <property type="term" value="P:DNA recombination"/>
    <property type="evidence" value="ECO:0007669"/>
    <property type="project" value="UniProtKB-UniRule"/>
</dbReference>
<feature type="domain" description="Toprim" evidence="8">
    <location>
        <begin position="79"/>
        <end position="172"/>
    </location>
</feature>
<comment type="similarity">
    <text evidence="7">Belongs to the RecR family.</text>
</comment>
<evidence type="ECO:0000256" key="2">
    <source>
        <dbReference type="ARBA" id="ARBA00022763"/>
    </source>
</evidence>
<evidence type="ECO:0000256" key="6">
    <source>
        <dbReference type="ARBA" id="ARBA00023204"/>
    </source>
</evidence>
<comment type="function">
    <text evidence="7">May play a role in DNA repair. It seems to be involved in an RecBC-independent recombinational process of DNA repair. It may act with RecF and RecO.</text>
</comment>
<evidence type="ECO:0000256" key="3">
    <source>
        <dbReference type="ARBA" id="ARBA00022771"/>
    </source>
</evidence>
<evidence type="ECO:0000256" key="5">
    <source>
        <dbReference type="ARBA" id="ARBA00023172"/>
    </source>
</evidence>
<organism evidence="9">
    <name type="scientific">candidate division WOR-3 bacterium</name>
    <dbReference type="NCBI Taxonomy" id="2052148"/>
    <lineage>
        <taxon>Bacteria</taxon>
        <taxon>Bacteria division WOR-3</taxon>
    </lineage>
</organism>
<dbReference type="Gene3D" id="3.30.60.80">
    <property type="match status" value="1"/>
</dbReference>
<evidence type="ECO:0000313" key="9">
    <source>
        <dbReference type="EMBL" id="HDI82569.1"/>
    </source>
</evidence>
<evidence type="ECO:0000256" key="7">
    <source>
        <dbReference type="HAMAP-Rule" id="MF_00017"/>
    </source>
</evidence>
<dbReference type="Pfam" id="PF02132">
    <property type="entry name" value="RecR_ZnF"/>
    <property type="match status" value="1"/>
</dbReference>
<dbReference type="InterPro" id="IPR034137">
    <property type="entry name" value="TOPRIM_RecR"/>
</dbReference>
<dbReference type="GO" id="GO:0006281">
    <property type="term" value="P:DNA repair"/>
    <property type="evidence" value="ECO:0007669"/>
    <property type="project" value="UniProtKB-UniRule"/>
</dbReference>
<comment type="caution">
    <text evidence="9">The sequence shown here is derived from an EMBL/GenBank/DDBJ whole genome shotgun (WGS) entry which is preliminary data.</text>
</comment>
<dbReference type="HAMAP" id="MF_00017">
    <property type="entry name" value="RecR"/>
    <property type="match status" value="1"/>
</dbReference>
<dbReference type="Pfam" id="PF21176">
    <property type="entry name" value="RecR_HhH"/>
    <property type="match status" value="1"/>
</dbReference>
<keyword evidence="3 7" id="KW-0863">Zinc-finger</keyword>
<dbReference type="InterPro" id="IPR006171">
    <property type="entry name" value="TOPRIM_dom"/>
</dbReference>
<dbReference type="PANTHER" id="PTHR30446">
    <property type="entry name" value="RECOMBINATION PROTEIN RECR"/>
    <property type="match status" value="1"/>
</dbReference>
<dbReference type="PROSITE" id="PS01300">
    <property type="entry name" value="RECR"/>
    <property type="match status" value="1"/>
</dbReference>
<dbReference type="InterPro" id="IPR000093">
    <property type="entry name" value="DNA_Rcmb_RecR"/>
</dbReference>
<feature type="zinc finger region" description="C4-type" evidence="7">
    <location>
        <begin position="56"/>
        <end position="71"/>
    </location>
</feature>
<keyword evidence="1 7" id="KW-0479">Metal-binding</keyword>
<keyword evidence="6 7" id="KW-0234">DNA repair</keyword>
<dbReference type="GO" id="GO:0003677">
    <property type="term" value="F:DNA binding"/>
    <property type="evidence" value="ECO:0007669"/>
    <property type="project" value="UniProtKB-UniRule"/>
</dbReference>
<dbReference type="SUPFAM" id="SSF111304">
    <property type="entry name" value="Recombination protein RecR"/>
    <property type="match status" value="1"/>
</dbReference>
<dbReference type="InterPro" id="IPR015967">
    <property type="entry name" value="Rcmb_RecR_Znf"/>
</dbReference>
<dbReference type="Gene3D" id="1.10.8.420">
    <property type="entry name" value="RecR Domain 1"/>
    <property type="match status" value="1"/>
</dbReference>
<dbReference type="Proteomes" id="UP000885847">
    <property type="component" value="Unassembled WGS sequence"/>
</dbReference>
<accession>A0A7C0VB39</accession>
<dbReference type="SMART" id="SM00493">
    <property type="entry name" value="TOPRIM"/>
    <property type="match status" value="1"/>
</dbReference>
<dbReference type="NCBIfam" id="TIGR00615">
    <property type="entry name" value="recR"/>
    <property type="match status" value="1"/>
</dbReference>
<evidence type="ECO:0000256" key="4">
    <source>
        <dbReference type="ARBA" id="ARBA00022833"/>
    </source>
</evidence>
<dbReference type="Gene3D" id="6.10.250.240">
    <property type="match status" value="1"/>
</dbReference>
<keyword evidence="5 7" id="KW-0233">DNA recombination</keyword>
<dbReference type="PANTHER" id="PTHR30446:SF0">
    <property type="entry name" value="RECOMBINATION PROTEIN RECR"/>
    <property type="match status" value="1"/>
</dbReference>
<dbReference type="PROSITE" id="PS50880">
    <property type="entry name" value="TOPRIM"/>
    <property type="match status" value="1"/>
</dbReference>
<dbReference type="Pfam" id="PF13662">
    <property type="entry name" value="Toprim_4"/>
    <property type="match status" value="1"/>
</dbReference>
<dbReference type="GO" id="GO:0008270">
    <property type="term" value="F:zinc ion binding"/>
    <property type="evidence" value="ECO:0007669"/>
    <property type="project" value="UniProtKB-KW"/>
</dbReference>
<gene>
    <name evidence="7 9" type="primary">recR</name>
    <name evidence="9" type="ORF">ENF18_02105</name>
</gene>
<protein>
    <recommendedName>
        <fullName evidence="7">Recombination protein RecR</fullName>
    </recommendedName>
</protein>
<dbReference type="Gene3D" id="3.40.1360.10">
    <property type="match status" value="1"/>
</dbReference>
<dbReference type="AlphaFoldDB" id="A0A7C0VB39"/>
<reference evidence="9" key="1">
    <citation type="journal article" date="2020" name="mSystems">
        <title>Genome- and Community-Level Interaction Insights into Carbon Utilization and Element Cycling Functions of Hydrothermarchaeota in Hydrothermal Sediment.</title>
        <authorList>
            <person name="Zhou Z."/>
            <person name="Liu Y."/>
            <person name="Xu W."/>
            <person name="Pan J."/>
            <person name="Luo Z.H."/>
            <person name="Li M."/>
        </authorList>
    </citation>
    <scope>NUCLEOTIDE SEQUENCE [LARGE SCALE GENOMIC DNA]</scope>
    <source>
        <strain evidence="9">HyVt-102</strain>
    </source>
</reference>
<dbReference type="EMBL" id="DQWE01000095">
    <property type="protein sequence ID" value="HDI82569.1"/>
    <property type="molecule type" value="Genomic_DNA"/>
</dbReference>
<keyword evidence="4 7" id="KW-0862">Zinc</keyword>
<keyword evidence="2 7" id="KW-0227">DNA damage</keyword>
<sequence length="195" mass="21257">MKSPPLFTALLEALERLPGIGRKSAERIGFYLLNNREVGENLSHALRMALDNLGHCKICGNITEGEVCEICSSPSRDRTVICVVETPMDIYAIEKTGIYNGLYHVLGGLISPLDGKGPEDINIDGLLKRIEGVKEIIMAIKPSTEGDATSMYLAEILKRKGVSVSRLARGLPVGSELELTDPLTIINAIKNRSRL</sequence>